<evidence type="ECO:0000313" key="1">
    <source>
        <dbReference type="EMBL" id="KAJ7004858.1"/>
    </source>
</evidence>
<dbReference type="EMBL" id="JAQIZT010000003">
    <property type="protein sequence ID" value="KAJ7004855.1"/>
    <property type="molecule type" value="Genomic_DNA"/>
</dbReference>
<sequence length="71" mass="8187">MLLVLISGSVLTQIVLSVGLLLPLLPSIPVRMPPLQHLEIMLTISSKDCRMRRVWFEYKIWHLIGFCFPIL</sequence>
<organism evidence="1 3">
    <name type="scientific">Populus alba x Populus x berolinensis</name>
    <dbReference type="NCBI Taxonomy" id="444605"/>
    <lineage>
        <taxon>Eukaryota</taxon>
        <taxon>Viridiplantae</taxon>
        <taxon>Streptophyta</taxon>
        <taxon>Embryophyta</taxon>
        <taxon>Tracheophyta</taxon>
        <taxon>Spermatophyta</taxon>
        <taxon>Magnoliopsida</taxon>
        <taxon>eudicotyledons</taxon>
        <taxon>Gunneridae</taxon>
        <taxon>Pentapetalae</taxon>
        <taxon>rosids</taxon>
        <taxon>fabids</taxon>
        <taxon>Malpighiales</taxon>
        <taxon>Salicaceae</taxon>
        <taxon>Saliceae</taxon>
        <taxon>Populus</taxon>
    </lineage>
</organism>
<accession>A0AAD6R9G8</accession>
<dbReference type="EMBL" id="JAQIZT010000003">
    <property type="protein sequence ID" value="KAJ7004858.1"/>
    <property type="molecule type" value="Genomic_DNA"/>
</dbReference>
<reference evidence="1" key="1">
    <citation type="journal article" date="2023" name="Mol. Ecol. Resour.">
        <title>Chromosome-level genome assembly of a triploid poplar Populus alba 'Berolinensis'.</title>
        <authorList>
            <person name="Chen S."/>
            <person name="Yu Y."/>
            <person name="Wang X."/>
            <person name="Wang S."/>
            <person name="Zhang T."/>
            <person name="Zhou Y."/>
            <person name="He R."/>
            <person name="Meng N."/>
            <person name="Wang Y."/>
            <person name="Liu W."/>
            <person name="Liu Z."/>
            <person name="Liu J."/>
            <person name="Guo Q."/>
            <person name="Huang H."/>
            <person name="Sederoff R.R."/>
            <person name="Wang G."/>
            <person name="Qu G."/>
            <person name="Chen S."/>
        </authorList>
    </citation>
    <scope>NUCLEOTIDE SEQUENCE</scope>
    <source>
        <strain evidence="1">SC-2020</strain>
    </source>
</reference>
<gene>
    <name evidence="1" type="ORF">NC653_009635</name>
    <name evidence="2" type="ORF">NC653_010002</name>
</gene>
<evidence type="ECO:0000313" key="2">
    <source>
        <dbReference type="EMBL" id="KAJ7005368.1"/>
    </source>
</evidence>
<comment type="caution">
    <text evidence="1">The sequence shown here is derived from an EMBL/GenBank/DDBJ whole genome shotgun (WGS) entry which is preliminary data.</text>
</comment>
<evidence type="ECO:0000313" key="3">
    <source>
        <dbReference type="Proteomes" id="UP001164929"/>
    </source>
</evidence>
<dbReference type="AlphaFoldDB" id="A0AAD6R9G8"/>
<dbReference type="EMBL" id="JAQIZT010000003">
    <property type="protein sequence ID" value="KAJ7005368.1"/>
    <property type="molecule type" value="Genomic_DNA"/>
</dbReference>
<name>A0AAD6R9G8_9ROSI</name>
<protein>
    <submittedName>
        <fullName evidence="1">Uncharacterized protein</fullName>
    </submittedName>
</protein>
<proteinExistence type="predicted"/>
<keyword evidence="3" id="KW-1185">Reference proteome</keyword>
<dbReference type="Proteomes" id="UP001164929">
    <property type="component" value="Chromosome 3"/>
</dbReference>